<organism evidence="8 9">
    <name type="scientific">Mycoplasma phocoenae</name>
    <dbReference type="NCBI Taxonomy" id="754517"/>
    <lineage>
        <taxon>Bacteria</taxon>
        <taxon>Bacillati</taxon>
        <taxon>Mycoplasmatota</taxon>
        <taxon>Mollicutes</taxon>
        <taxon>Mycoplasmataceae</taxon>
        <taxon>Mycoplasma</taxon>
    </lineage>
</organism>
<keyword evidence="6 7" id="KW-0472">Membrane</keyword>
<name>A0A858U6L5_9MOLU</name>
<evidence type="ECO:0000256" key="2">
    <source>
        <dbReference type="ARBA" id="ARBA00005262"/>
    </source>
</evidence>
<evidence type="ECO:0000256" key="4">
    <source>
        <dbReference type="ARBA" id="ARBA00022692"/>
    </source>
</evidence>
<evidence type="ECO:0000313" key="8">
    <source>
        <dbReference type="EMBL" id="QJG66905.1"/>
    </source>
</evidence>
<dbReference type="PANTHER" id="PTHR43663:SF1">
    <property type="entry name" value="CHROMATE TRANSPORTER"/>
    <property type="match status" value="1"/>
</dbReference>
<dbReference type="EMBL" id="CP051481">
    <property type="protein sequence ID" value="QJG66905.1"/>
    <property type="molecule type" value="Genomic_DNA"/>
</dbReference>
<sequence length="204" mass="22689">MPKNQNKVSTLKVILFILTCTFIGFGGGNALLPIIKKYAVNKYGWITEREFDDAVIAANLFPGPTSVKTLSYVSMKTLGSFKGAVVAILAFLPHTVISLLIFVLLQKYAQNYLYVITAAVLPVIIGVLLNFGYNYVKKSHNEISYKIWIPLFIFSFSFYLLVPSPYNVPVIPIIITLIGIVIFVCIKNKKIIATTSKDSKEGKE</sequence>
<evidence type="ECO:0000256" key="5">
    <source>
        <dbReference type="ARBA" id="ARBA00022989"/>
    </source>
</evidence>
<dbReference type="PANTHER" id="PTHR43663">
    <property type="entry name" value="CHROMATE TRANSPORT PROTEIN-RELATED"/>
    <property type="match status" value="1"/>
</dbReference>
<feature type="transmembrane region" description="Helical" evidence="7">
    <location>
        <begin position="13"/>
        <end position="32"/>
    </location>
</feature>
<keyword evidence="5 7" id="KW-1133">Transmembrane helix</keyword>
<dbReference type="GO" id="GO:0015109">
    <property type="term" value="F:chromate transmembrane transporter activity"/>
    <property type="evidence" value="ECO:0007669"/>
    <property type="project" value="InterPro"/>
</dbReference>
<reference evidence="8 9" key="1">
    <citation type="submission" date="2020-04" db="EMBL/GenBank/DDBJ databases">
        <title>Novel Mycoplasma species detected in Phocoena phocoena (harbor porpoise) from the USA.</title>
        <authorList>
            <person name="Volokhov D.V."/>
        </authorList>
    </citation>
    <scope>NUCLEOTIDE SEQUENCE [LARGE SCALE GENOMIC DNA]</scope>
    <source>
        <strain evidence="8 9">Phocoena C-264-GEN</strain>
    </source>
</reference>
<dbReference type="InterPro" id="IPR003370">
    <property type="entry name" value="Chromate_transpt"/>
</dbReference>
<keyword evidence="3" id="KW-1003">Cell membrane</keyword>
<dbReference type="RefSeq" id="WP_169604956.1">
    <property type="nucleotide sequence ID" value="NZ_CP051481.1"/>
</dbReference>
<dbReference type="Proteomes" id="UP000501060">
    <property type="component" value="Chromosome"/>
</dbReference>
<dbReference type="GO" id="GO:0005886">
    <property type="term" value="C:plasma membrane"/>
    <property type="evidence" value="ECO:0007669"/>
    <property type="project" value="UniProtKB-SubCell"/>
</dbReference>
<feature type="transmembrane region" description="Helical" evidence="7">
    <location>
        <begin position="111"/>
        <end position="131"/>
    </location>
</feature>
<proteinExistence type="inferred from homology"/>
<gene>
    <name evidence="8" type="ORF">HGG69_01015</name>
</gene>
<dbReference type="Pfam" id="PF02417">
    <property type="entry name" value="Chromate_transp"/>
    <property type="match status" value="1"/>
</dbReference>
<dbReference type="KEGG" id="mphe:HGG69_01015"/>
<feature type="transmembrane region" description="Helical" evidence="7">
    <location>
        <begin position="168"/>
        <end position="186"/>
    </location>
</feature>
<comment type="similarity">
    <text evidence="2">Belongs to the chromate ion transporter (CHR) (TC 2.A.51) family.</text>
</comment>
<feature type="transmembrane region" description="Helical" evidence="7">
    <location>
        <begin position="84"/>
        <end position="105"/>
    </location>
</feature>
<keyword evidence="4 7" id="KW-0812">Transmembrane</keyword>
<dbReference type="InterPro" id="IPR052518">
    <property type="entry name" value="CHR_Transporter"/>
</dbReference>
<accession>A0A858U6L5</accession>
<evidence type="ECO:0000256" key="7">
    <source>
        <dbReference type="SAM" id="Phobius"/>
    </source>
</evidence>
<keyword evidence="9" id="KW-1185">Reference proteome</keyword>
<evidence type="ECO:0000256" key="3">
    <source>
        <dbReference type="ARBA" id="ARBA00022475"/>
    </source>
</evidence>
<evidence type="ECO:0000313" key="9">
    <source>
        <dbReference type="Proteomes" id="UP000501060"/>
    </source>
</evidence>
<comment type="subcellular location">
    <subcellularLocation>
        <location evidence="1">Cell membrane</location>
        <topology evidence="1">Multi-pass membrane protein</topology>
    </subcellularLocation>
</comment>
<protein>
    <submittedName>
        <fullName evidence="8">Chromate transporter</fullName>
    </submittedName>
</protein>
<evidence type="ECO:0000256" key="6">
    <source>
        <dbReference type="ARBA" id="ARBA00023136"/>
    </source>
</evidence>
<dbReference type="AlphaFoldDB" id="A0A858U6L5"/>
<evidence type="ECO:0000256" key="1">
    <source>
        <dbReference type="ARBA" id="ARBA00004651"/>
    </source>
</evidence>